<protein>
    <submittedName>
        <fullName evidence="2">ATP-binding protein</fullName>
    </submittedName>
</protein>
<sequence>MQLIALTALAAALTACGSARKPAEPQQEIANVPVSPTQATDGVLIGPKGMTLYTFAKDKAHSGTSVCNDQCAVNWPPLGVDSKAKPLGDYSIIVRADGSKQWAYKGMPLYYFAKDKQPGDRLGEGLLEGNWRLARP</sequence>
<dbReference type="PANTHER" id="PTHR39335:SF1">
    <property type="entry name" value="BLL4220 PROTEIN"/>
    <property type="match status" value="1"/>
</dbReference>
<organism evidence="2 4">
    <name type="scientific">Vandammella animalimorsus</name>
    <dbReference type="NCBI Taxonomy" id="2029117"/>
    <lineage>
        <taxon>Bacteria</taxon>
        <taxon>Pseudomonadati</taxon>
        <taxon>Pseudomonadota</taxon>
        <taxon>Betaproteobacteria</taxon>
        <taxon>Burkholderiales</taxon>
        <taxon>Comamonadaceae</taxon>
        <taxon>Vandammella</taxon>
    </lineage>
</organism>
<evidence type="ECO:0000313" key="4">
    <source>
        <dbReference type="Proteomes" id="UP000218644"/>
    </source>
</evidence>
<evidence type="ECO:0000313" key="3">
    <source>
        <dbReference type="Proteomes" id="UP000218054"/>
    </source>
</evidence>
<dbReference type="GO" id="GO:0043448">
    <property type="term" value="P:alkane catabolic process"/>
    <property type="evidence" value="ECO:0007669"/>
    <property type="project" value="TreeGrafter"/>
</dbReference>
<dbReference type="GO" id="GO:0005524">
    <property type="term" value="F:ATP binding"/>
    <property type="evidence" value="ECO:0007669"/>
    <property type="project" value="UniProtKB-KW"/>
</dbReference>
<reference evidence="3 4" key="1">
    <citation type="submission" date="2017-08" db="EMBL/GenBank/DDBJ databases">
        <title>WGS of Clinical strains of the CDC Group NO-1 linked to zoonotic infections in humans.</title>
        <authorList>
            <person name="Bernier A.-M."/>
            <person name="Bernard K."/>
        </authorList>
    </citation>
    <scope>NUCLEOTIDE SEQUENCE [LARGE SCALE GENOMIC DNA]</scope>
    <source>
        <strain evidence="1 3">NML00-0135</strain>
        <strain evidence="2 4">NML79-0751</strain>
    </source>
</reference>
<dbReference type="InterPro" id="IPR005297">
    <property type="entry name" value="Lipoprotein_repeat"/>
</dbReference>
<comment type="caution">
    <text evidence="2">The sequence shown here is derived from an EMBL/GenBank/DDBJ whole genome shotgun (WGS) entry which is preliminary data.</text>
</comment>
<dbReference type="Proteomes" id="UP000218054">
    <property type="component" value="Unassembled WGS sequence"/>
</dbReference>
<dbReference type="InterPro" id="IPR014558">
    <property type="entry name" value="UCP029720"/>
</dbReference>
<accession>A0A2A2ALX9</accession>
<keyword evidence="3" id="KW-1185">Reference proteome</keyword>
<dbReference type="EMBL" id="NSJB01000001">
    <property type="protein sequence ID" value="PAT38734.1"/>
    <property type="molecule type" value="Genomic_DNA"/>
</dbReference>
<dbReference type="Pfam" id="PF03640">
    <property type="entry name" value="Lipoprotein_15"/>
    <property type="match status" value="2"/>
</dbReference>
<dbReference type="PANTHER" id="PTHR39335">
    <property type="entry name" value="BLL4220 PROTEIN"/>
    <property type="match status" value="1"/>
</dbReference>
<gene>
    <name evidence="2" type="ORF">CK623_08250</name>
    <name evidence="1" type="ORF">CK625_01115</name>
</gene>
<keyword evidence="2" id="KW-0067">ATP-binding</keyword>
<dbReference type="AlphaFoldDB" id="A0A2A2AQ82"/>
<dbReference type="Proteomes" id="UP000218644">
    <property type="component" value="Unassembled WGS sequence"/>
</dbReference>
<accession>A0A2A2AQ82</accession>
<keyword evidence="2" id="KW-0547">Nucleotide-binding</keyword>
<dbReference type="PIRSF" id="PIRSF029720">
    <property type="entry name" value="UCP029720"/>
    <property type="match status" value="1"/>
</dbReference>
<proteinExistence type="predicted"/>
<dbReference type="EMBL" id="NSJD01000012">
    <property type="protein sequence ID" value="PAT39888.1"/>
    <property type="molecule type" value="Genomic_DNA"/>
</dbReference>
<name>A0A2A2AQ82_9BURK</name>
<evidence type="ECO:0000313" key="1">
    <source>
        <dbReference type="EMBL" id="PAT38734.1"/>
    </source>
</evidence>
<evidence type="ECO:0000313" key="2">
    <source>
        <dbReference type="EMBL" id="PAT39888.1"/>
    </source>
</evidence>